<dbReference type="InterPro" id="IPR036388">
    <property type="entry name" value="WH-like_DNA-bd_sf"/>
</dbReference>
<evidence type="ECO:0000256" key="1">
    <source>
        <dbReference type="ARBA" id="ARBA00010641"/>
    </source>
</evidence>
<dbReference type="InterPro" id="IPR007627">
    <property type="entry name" value="RNA_pol_sigma70_r2"/>
</dbReference>
<reference evidence="8 9" key="1">
    <citation type="submission" date="2017-02" db="EMBL/GenBank/DDBJ databases">
        <authorList>
            <person name="Peterson S.W."/>
        </authorList>
    </citation>
    <scope>NUCLEOTIDE SEQUENCE [LARGE SCALE GENOMIC DNA]</scope>
    <source>
        <strain evidence="8 9">ATCC 27749</strain>
    </source>
</reference>
<dbReference type="Gene3D" id="1.10.10.10">
    <property type="entry name" value="Winged helix-like DNA-binding domain superfamily/Winged helix DNA-binding domain"/>
    <property type="match status" value="1"/>
</dbReference>
<dbReference type="InterPro" id="IPR013249">
    <property type="entry name" value="RNA_pol_sigma70_r4_t2"/>
</dbReference>
<dbReference type="InterPro" id="IPR013325">
    <property type="entry name" value="RNA_pol_sigma_r2"/>
</dbReference>
<dbReference type="Proteomes" id="UP000190286">
    <property type="component" value="Unassembled WGS sequence"/>
</dbReference>
<dbReference type="NCBIfam" id="TIGR02937">
    <property type="entry name" value="sigma70-ECF"/>
    <property type="match status" value="1"/>
</dbReference>
<accession>A0A1T4XLZ6</accession>
<organism evidence="8 9">
    <name type="scientific">Gemmiger formicilis</name>
    <dbReference type="NCBI Taxonomy" id="745368"/>
    <lineage>
        <taxon>Bacteria</taxon>
        <taxon>Bacillati</taxon>
        <taxon>Bacillota</taxon>
        <taxon>Clostridia</taxon>
        <taxon>Eubacteriales</taxon>
        <taxon>Gemmiger</taxon>
    </lineage>
</organism>
<comment type="similarity">
    <text evidence="1">Belongs to the sigma-70 factor family. ECF subfamily.</text>
</comment>
<dbReference type="RefSeq" id="WP_078784912.1">
    <property type="nucleotide sequence ID" value="NZ_CABIYV010000010.1"/>
</dbReference>
<keyword evidence="9" id="KW-1185">Reference proteome</keyword>
<evidence type="ECO:0000256" key="4">
    <source>
        <dbReference type="ARBA" id="ARBA00023125"/>
    </source>
</evidence>
<evidence type="ECO:0000313" key="9">
    <source>
        <dbReference type="Proteomes" id="UP000190286"/>
    </source>
</evidence>
<evidence type="ECO:0000259" key="7">
    <source>
        <dbReference type="Pfam" id="PF08281"/>
    </source>
</evidence>
<feature type="domain" description="RNA polymerase sigma-70 region 2" evidence="6">
    <location>
        <begin position="30"/>
        <end position="86"/>
    </location>
</feature>
<dbReference type="AlphaFoldDB" id="A0A1T4XLZ6"/>
<protein>
    <submittedName>
        <fullName evidence="8">RNA polymerase sigma-70 factor, ECF subfamily</fullName>
    </submittedName>
</protein>
<dbReference type="Pfam" id="PF08281">
    <property type="entry name" value="Sigma70_r4_2"/>
    <property type="match status" value="1"/>
</dbReference>
<dbReference type="GeneID" id="93338466"/>
<proteinExistence type="inferred from homology"/>
<evidence type="ECO:0000313" key="8">
    <source>
        <dbReference type="EMBL" id="SKA90101.1"/>
    </source>
</evidence>
<dbReference type="InterPro" id="IPR039425">
    <property type="entry name" value="RNA_pol_sigma-70-like"/>
</dbReference>
<dbReference type="PANTHER" id="PTHR43133">
    <property type="entry name" value="RNA POLYMERASE ECF-TYPE SIGMA FACTO"/>
    <property type="match status" value="1"/>
</dbReference>
<feature type="domain" description="RNA polymerase sigma factor 70 region 4 type 2" evidence="7">
    <location>
        <begin position="124"/>
        <end position="175"/>
    </location>
</feature>
<dbReference type="SUPFAM" id="SSF88946">
    <property type="entry name" value="Sigma2 domain of RNA polymerase sigma factors"/>
    <property type="match status" value="1"/>
</dbReference>
<evidence type="ECO:0000256" key="5">
    <source>
        <dbReference type="ARBA" id="ARBA00023163"/>
    </source>
</evidence>
<dbReference type="EMBL" id="FUYF01000011">
    <property type="protein sequence ID" value="SKA90101.1"/>
    <property type="molecule type" value="Genomic_DNA"/>
</dbReference>
<dbReference type="PANTHER" id="PTHR43133:SF8">
    <property type="entry name" value="RNA POLYMERASE SIGMA FACTOR HI_1459-RELATED"/>
    <property type="match status" value="1"/>
</dbReference>
<dbReference type="CDD" id="cd06171">
    <property type="entry name" value="Sigma70_r4"/>
    <property type="match status" value="1"/>
</dbReference>
<keyword evidence="5" id="KW-0804">Transcription</keyword>
<dbReference type="Gene3D" id="1.10.1740.10">
    <property type="match status" value="1"/>
</dbReference>
<name>A0A1T4XLZ6_9FIRM</name>
<evidence type="ECO:0000256" key="2">
    <source>
        <dbReference type="ARBA" id="ARBA00023015"/>
    </source>
</evidence>
<sequence>MEDAAIVALYWARDEQALAETAAKFGAYCRKIADNILHSAHDAEECENDTWLAAWNSMPTNRPARLAPYLGRITRNLALDRFDRAAAQKRGSGQTCAPLDELAECVAAPGSVEDSFDAAETGRLISAFLRTLPEETRSIFLRRYWYCDATADIAARYGLTESKVRVTLHRTRGKLAAYLQERGAAL</sequence>
<keyword evidence="3" id="KW-0731">Sigma factor</keyword>
<evidence type="ECO:0000259" key="6">
    <source>
        <dbReference type="Pfam" id="PF04542"/>
    </source>
</evidence>
<dbReference type="GO" id="GO:0003677">
    <property type="term" value="F:DNA binding"/>
    <property type="evidence" value="ECO:0007669"/>
    <property type="project" value="UniProtKB-KW"/>
</dbReference>
<dbReference type="STRING" id="745368.SAMN02745178_02016"/>
<evidence type="ECO:0000256" key="3">
    <source>
        <dbReference type="ARBA" id="ARBA00023082"/>
    </source>
</evidence>
<keyword evidence="2" id="KW-0805">Transcription regulation</keyword>
<dbReference type="InterPro" id="IPR013324">
    <property type="entry name" value="RNA_pol_sigma_r3/r4-like"/>
</dbReference>
<dbReference type="GO" id="GO:0016987">
    <property type="term" value="F:sigma factor activity"/>
    <property type="evidence" value="ECO:0007669"/>
    <property type="project" value="UniProtKB-KW"/>
</dbReference>
<dbReference type="SUPFAM" id="SSF88659">
    <property type="entry name" value="Sigma3 and sigma4 domains of RNA polymerase sigma factors"/>
    <property type="match status" value="1"/>
</dbReference>
<keyword evidence="4" id="KW-0238">DNA-binding</keyword>
<dbReference type="OrthoDB" id="9808901at2"/>
<gene>
    <name evidence="8" type="ORF">SAMN02745178_02016</name>
</gene>
<dbReference type="Pfam" id="PF04542">
    <property type="entry name" value="Sigma70_r2"/>
    <property type="match status" value="1"/>
</dbReference>
<dbReference type="InterPro" id="IPR014284">
    <property type="entry name" value="RNA_pol_sigma-70_dom"/>
</dbReference>
<dbReference type="GO" id="GO:0006352">
    <property type="term" value="P:DNA-templated transcription initiation"/>
    <property type="evidence" value="ECO:0007669"/>
    <property type="project" value="InterPro"/>
</dbReference>